<dbReference type="GeneID" id="31508001"/>
<keyword evidence="1" id="KW-0472">Membrane</keyword>
<dbReference type="KEGG" id="mbq:K668_00955"/>
<keyword evidence="1" id="KW-1133">Transmembrane helix</keyword>
<accession>A0A059XYV6</accession>
<keyword evidence="1" id="KW-0812">Transmembrane</keyword>
<dbReference type="AlphaFoldDB" id="A0A059XYV6"/>
<feature type="transmembrane region" description="Helical" evidence="1">
    <location>
        <begin position="50"/>
        <end position="77"/>
    </location>
</feature>
<reference evidence="2 3" key="1">
    <citation type="submission" date="2013-04" db="EMBL/GenBank/DDBJ databases">
        <authorList>
            <person name="Lin L."/>
            <person name="Zeng Z."/>
            <person name="Xie J."/>
            <person name="Luo L."/>
            <person name="Yang Z."/>
            <person name="Liang W."/>
            <person name="Lin H."/>
            <person name="Dong C."/>
            <person name="Sun Y."/>
        </authorList>
    </citation>
    <scope>NUCLEOTIDE SEQUENCE [LARGE SCALE GENOMIC DNA]</scope>
    <source>
        <strain evidence="2 3">CQ-W70</strain>
    </source>
</reference>
<protein>
    <recommendedName>
        <fullName evidence="4">Transmembrane protein</fullName>
    </recommendedName>
</protein>
<evidence type="ECO:0008006" key="4">
    <source>
        <dbReference type="Google" id="ProtNLM"/>
    </source>
</evidence>
<feature type="transmembrane region" description="Helical" evidence="1">
    <location>
        <begin position="84"/>
        <end position="105"/>
    </location>
</feature>
<dbReference type="RefSeq" id="WP_013456076.1">
    <property type="nucleotide sequence ID" value="NZ_CP005933.1"/>
</dbReference>
<proteinExistence type="predicted"/>
<dbReference type="PATRIC" id="fig|1316930.3.peg.197"/>
<evidence type="ECO:0000313" key="2">
    <source>
        <dbReference type="EMBL" id="AIA33779.1"/>
    </source>
</evidence>
<name>A0A059XYV6_MYCBV</name>
<organism evidence="2 3">
    <name type="scientific">Mycoplasmopsis bovis CQ-W70</name>
    <dbReference type="NCBI Taxonomy" id="1316930"/>
    <lineage>
        <taxon>Bacteria</taxon>
        <taxon>Bacillati</taxon>
        <taxon>Mycoplasmatota</taxon>
        <taxon>Mycoplasmoidales</taxon>
        <taxon>Metamycoplasmataceae</taxon>
        <taxon>Mycoplasmopsis</taxon>
    </lineage>
</organism>
<evidence type="ECO:0000313" key="3">
    <source>
        <dbReference type="Proteomes" id="UP000027182"/>
    </source>
</evidence>
<evidence type="ECO:0000256" key="1">
    <source>
        <dbReference type="SAM" id="Phobius"/>
    </source>
</evidence>
<dbReference type="EMBL" id="CP005933">
    <property type="protein sequence ID" value="AIA33779.1"/>
    <property type="molecule type" value="Genomic_DNA"/>
</dbReference>
<dbReference type="HOGENOM" id="CLU_145361_0_0_14"/>
<sequence>MSRTKKLSISYLITYPIAFIVTVVLLVLYGRQLLDFAQQKEGFTGNLALWTVYLLYAVVIVVPFIMLIINILLIFFNVGTIARILLIVGLFVPWCSFVGALIALIRPGK</sequence>
<dbReference type="Proteomes" id="UP000027182">
    <property type="component" value="Chromosome"/>
</dbReference>
<feature type="transmembrane region" description="Helical" evidence="1">
    <location>
        <begin position="12"/>
        <end position="30"/>
    </location>
</feature>
<gene>
    <name evidence="2" type="ORF">K668_00955</name>
</gene>